<proteinExistence type="inferred from homology"/>
<keyword evidence="2" id="KW-0813">Transport</keyword>
<keyword evidence="4" id="KW-0029">Amino-acid transport</keyword>
<evidence type="ECO:0000313" key="8">
    <source>
        <dbReference type="Proteomes" id="UP001597413"/>
    </source>
</evidence>
<evidence type="ECO:0000256" key="1">
    <source>
        <dbReference type="ARBA" id="ARBA00010062"/>
    </source>
</evidence>
<evidence type="ECO:0000256" key="4">
    <source>
        <dbReference type="ARBA" id="ARBA00022970"/>
    </source>
</evidence>
<evidence type="ECO:0000259" key="6">
    <source>
        <dbReference type="Pfam" id="PF13458"/>
    </source>
</evidence>
<dbReference type="PANTHER" id="PTHR47235:SF1">
    <property type="entry name" value="BLR6548 PROTEIN"/>
    <property type="match status" value="1"/>
</dbReference>
<dbReference type="InterPro" id="IPR028081">
    <property type="entry name" value="Leu-bd"/>
</dbReference>
<keyword evidence="3 5" id="KW-0732">Signal</keyword>
<dbReference type="PRINTS" id="PR00337">
    <property type="entry name" value="LEUILEVALBP"/>
</dbReference>
<comment type="caution">
    <text evidence="7">The sequence shown here is derived from an EMBL/GenBank/DDBJ whole genome shotgun (WGS) entry which is preliminary data.</text>
</comment>
<dbReference type="CDD" id="cd19978">
    <property type="entry name" value="PBP1_ABC_ligand_binding-like"/>
    <property type="match status" value="1"/>
</dbReference>
<dbReference type="Gene3D" id="3.40.50.2300">
    <property type="match status" value="2"/>
</dbReference>
<keyword evidence="8" id="KW-1185">Reference proteome</keyword>
<organism evidence="7 8">
    <name type="scientific">Rhodobacter lacus</name>
    <dbReference type="NCBI Taxonomy" id="1641972"/>
    <lineage>
        <taxon>Bacteria</taxon>
        <taxon>Pseudomonadati</taxon>
        <taxon>Pseudomonadota</taxon>
        <taxon>Alphaproteobacteria</taxon>
        <taxon>Rhodobacterales</taxon>
        <taxon>Rhodobacter group</taxon>
        <taxon>Rhodobacter</taxon>
    </lineage>
</organism>
<feature type="domain" description="Leucine-binding protein" evidence="6">
    <location>
        <begin position="34"/>
        <end position="376"/>
    </location>
</feature>
<dbReference type="InterPro" id="IPR028082">
    <property type="entry name" value="Peripla_BP_I"/>
</dbReference>
<dbReference type="RefSeq" id="WP_377393221.1">
    <property type="nucleotide sequence ID" value="NZ_JBHUIX010000019.1"/>
</dbReference>
<dbReference type="InterPro" id="IPR000709">
    <property type="entry name" value="Leu_Ile_Val-bd"/>
</dbReference>
<feature type="signal peptide" evidence="5">
    <location>
        <begin position="1"/>
        <end position="25"/>
    </location>
</feature>
<protein>
    <submittedName>
        <fullName evidence="7">ABC transporter substrate-binding protein</fullName>
    </submittedName>
</protein>
<dbReference type="Pfam" id="PF13458">
    <property type="entry name" value="Peripla_BP_6"/>
    <property type="match status" value="1"/>
</dbReference>
<evidence type="ECO:0000313" key="7">
    <source>
        <dbReference type="EMBL" id="MFD2175771.1"/>
    </source>
</evidence>
<gene>
    <name evidence="7" type="ORF">ACFSM0_16885</name>
</gene>
<name>A0ABW5AE00_9RHOB</name>
<evidence type="ECO:0000256" key="2">
    <source>
        <dbReference type="ARBA" id="ARBA00022448"/>
    </source>
</evidence>
<dbReference type="PANTHER" id="PTHR47235">
    <property type="entry name" value="BLR6548 PROTEIN"/>
    <property type="match status" value="1"/>
</dbReference>
<accession>A0ABW5AE00</accession>
<evidence type="ECO:0000256" key="5">
    <source>
        <dbReference type="SAM" id="SignalP"/>
    </source>
</evidence>
<dbReference type="EMBL" id="JBHUIX010000019">
    <property type="protein sequence ID" value="MFD2175771.1"/>
    <property type="molecule type" value="Genomic_DNA"/>
</dbReference>
<dbReference type="Proteomes" id="UP001597413">
    <property type="component" value="Unassembled WGS sequence"/>
</dbReference>
<feature type="chain" id="PRO_5046282712" evidence="5">
    <location>
        <begin position="26"/>
        <end position="400"/>
    </location>
</feature>
<evidence type="ECO:0000256" key="3">
    <source>
        <dbReference type="ARBA" id="ARBA00022729"/>
    </source>
</evidence>
<reference evidence="8" key="1">
    <citation type="journal article" date="2019" name="Int. J. Syst. Evol. Microbiol.">
        <title>The Global Catalogue of Microorganisms (GCM) 10K type strain sequencing project: providing services to taxonomists for standard genome sequencing and annotation.</title>
        <authorList>
            <consortium name="The Broad Institute Genomics Platform"/>
            <consortium name="The Broad Institute Genome Sequencing Center for Infectious Disease"/>
            <person name="Wu L."/>
            <person name="Ma J."/>
        </authorList>
    </citation>
    <scope>NUCLEOTIDE SEQUENCE [LARGE SCALE GENOMIC DNA]</scope>
    <source>
        <strain evidence="8">CCUG 55131</strain>
    </source>
</reference>
<comment type="similarity">
    <text evidence="1">Belongs to the leucine-binding protein family.</text>
</comment>
<dbReference type="SUPFAM" id="SSF53822">
    <property type="entry name" value="Periplasmic binding protein-like I"/>
    <property type="match status" value="1"/>
</dbReference>
<sequence>MRFGKVLTIATLCTAFFGSVGTAAAQQGVTSSEVRFAQVAALEGPAAALGTGMNLGLKAAFEEVNRAGGVAGRKLVLEAFDDGYEPAKSIEQTRGVIEKDAHLALIGPVGTPTSAATQPLATAAGWPFIGPFTGAGFLRDPRLGNVFNLRASYDAETETWIRLLVDERAHKRIGILYQDDAFGRAGLKGVEAALGRRGLSPVARGAYTRNTLAVKAALLDIRRAGAEAVVMVGAYKPVAEFIRVSRKIEFTPDLVTISFVGTDALVGELGRDGAGVIISQVVPYPMDTATPVVARYTEALKAVAPEAHPSFISLEGYLVGRLAIAGLEAAGPQLTRESYLAALKGLTDVDIDGLVLHFGENDNQGLDEVFLTQISPEGTIAPLAPDAPDAADCAPQGAGG</sequence>